<organism evidence="2 3">
    <name type="scientific">Cinchona calisaya</name>
    <dbReference type="NCBI Taxonomy" id="153742"/>
    <lineage>
        <taxon>Eukaryota</taxon>
        <taxon>Viridiplantae</taxon>
        <taxon>Streptophyta</taxon>
        <taxon>Embryophyta</taxon>
        <taxon>Tracheophyta</taxon>
        <taxon>Spermatophyta</taxon>
        <taxon>Magnoliopsida</taxon>
        <taxon>eudicotyledons</taxon>
        <taxon>Gunneridae</taxon>
        <taxon>Pentapetalae</taxon>
        <taxon>asterids</taxon>
        <taxon>lamiids</taxon>
        <taxon>Gentianales</taxon>
        <taxon>Rubiaceae</taxon>
        <taxon>Cinchonoideae</taxon>
        <taxon>Cinchoneae</taxon>
        <taxon>Cinchona</taxon>
    </lineage>
</organism>
<dbReference type="Proteomes" id="UP001630127">
    <property type="component" value="Unassembled WGS sequence"/>
</dbReference>
<comment type="caution">
    <text evidence="2">The sequence shown here is derived from an EMBL/GenBank/DDBJ whole genome shotgun (WGS) entry which is preliminary data.</text>
</comment>
<evidence type="ECO:0000256" key="1">
    <source>
        <dbReference type="SAM" id="MobiDB-lite"/>
    </source>
</evidence>
<reference evidence="2 3" key="1">
    <citation type="submission" date="2024-11" db="EMBL/GenBank/DDBJ databases">
        <title>A near-complete genome assembly of Cinchona calisaya.</title>
        <authorList>
            <person name="Lian D.C."/>
            <person name="Zhao X.W."/>
            <person name="Wei L."/>
        </authorList>
    </citation>
    <scope>NUCLEOTIDE SEQUENCE [LARGE SCALE GENOMIC DNA]</scope>
    <source>
        <tissue evidence="2">Nenye</tissue>
    </source>
</reference>
<proteinExistence type="predicted"/>
<name>A0ABD3AE47_9GENT</name>
<dbReference type="AlphaFoldDB" id="A0ABD3AE47"/>
<keyword evidence="3" id="KW-1185">Reference proteome</keyword>
<sequence>MDQKRMRRNNIEVQERGVGGDGFLLEGVSEFLGTLWTMHRKKGRRATLALSISFPFPMTCITPAANRKTENSRIAPDSSEASRDCMTSPRTQDKVIS</sequence>
<evidence type="ECO:0000313" key="2">
    <source>
        <dbReference type="EMBL" id="KAL3529433.1"/>
    </source>
</evidence>
<protein>
    <submittedName>
        <fullName evidence="2">Uncharacterized protein</fullName>
    </submittedName>
</protein>
<accession>A0ABD3AE47</accession>
<feature type="region of interest" description="Disordered" evidence="1">
    <location>
        <begin position="65"/>
        <end position="97"/>
    </location>
</feature>
<evidence type="ECO:0000313" key="3">
    <source>
        <dbReference type="Proteomes" id="UP001630127"/>
    </source>
</evidence>
<dbReference type="EMBL" id="JBJUIK010000004">
    <property type="protein sequence ID" value="KAL3529433.1"/>
    <property type="molecule type" value="Genomic_DNA"/>
</dbReference>
<gene>
    <name evidence="2" type="ORF">ACH5RR_008755</name>
</gene>